<keyword evidence="3" id="KW-1185">Reference proteome</keyword>
<dbReference type="InterPro" id="IPR001214">
    <property type="entry name" value="SET_dom"/>
</dbReference>
<organism evidence="2 3">
    <name type="scientific">Somion occarium</name>
    <dbReference type="NCBI Taxonomy" id="3059160"/>
    <lineage>
        <taxon>Eukaryota</taxon>
        <taxon>Fungi</taxon>
        <taxon>Dikarya</taxon>
        <taxon>Basidiomycota</taxon>
        <taxon>Agaricomycotina</taxon>
        <taxon>Agaricomycetes</taxon>
        <taxon>Polyporales</taxon>
        <taxon>Cerrenaceae</taxon>
        <taxon>Somion</taxon>
    </lineage>
</organism>
<dbReference type="PANTHER" id="PTHR47332">
    <property type="entry name" value="SET DOMAIN-CONTAINING PROTEIN 5"/>
    <property type="match status" value="1"/>
</dbReference>
<dbReference type="InterPro" id="IPR053185">
    <property type="entry name" value="SET_domain_protein"/>
</dbReference>
<protein>
    <recommendedName>
        <fullName evidence="1">SET domain-containing protein</fullName>
    </recommendedName>
</protein>
<evidence type="ECO:0000313" key="3">
    <source>
        <dbReference type="Proteomes" id="UP001497453"/>
    </source>
</evidence>
<dbReference type="SUPFAM" id="SSF82199">
    <property type="entry name" value="SET domain"/>
    <property type="match status" value="1"/>
</dbReference>
<dbReference type="Proteomes" id="UP001497453">
    <property type="component" value="Chromosome 4"/>
</dbReference>
<dbReference type="PROSITE" id="PS50280">
    <property type="entry name" value="SET"/>
    <property type="match status" value="1"/>
</dbReference>
<dbReference type="PANTHER" id="PTHR47332:SF4">
    <property type="entry name" value="SET DOMAIN-CONTAINING PROTEIN 5"/>
    <property type="match status" value="1"/>
</dbReference>
<gene>
    <name evidence="2" type="ORF">GFSPODELE1_LOCUS6120</name>
</gene>
<dbReference type="Gene3D" id="2.170.270.10">
    <property type="entry name" value="SET domain"/>
    <property type="match status" value="1"/>
</dbReference>
<feature type="domain" description="SET" evidence="1">
    <location>
        <begin position="96"/>
        <end position="250"/>
    </location>
</feature>
<name>A0ABP1DJT4_9APHY</name>
<evidence type="ECO:0000313" key="2">
    <source>
        <dbReference type="EMBL" id="CAL1706929.1"/>
    </source>
</evidence>
<dbReference type="CDD" id="cd20071">
    <property type="entry name" value="SET_SMYD"/>
    <property type="match status" value="1"/>
</dbReference>
<sequence>METLTHSLRSLVVAEEISNNQPEARNMLAENDNTTNVISTNPYIVASDTRYPGASCFLYIPAESPNMVFVDSYHVVRAIAEWPVWRTPALPLPHHLSFRLEEIPGRGVGMIATRSISAGELIFRERPVYAARREVNCAADQNDNGIFYRAAIHRLSQQARRSILGLQNAFPPPFDVVPGILNTNCLEIRITEKPDPKPSESFVGCFPVISRANHDCAPVANYFFNFGTFEGELRAMNDIAGGEEITITYMDLCLPKAERQAYLSRTRYFTCGCATCSTPAAELGQSDARRAQIGRLIERLDTLDTPHLPERSSLDELERALAAAEEEGLVKEGPSGYL</sequence>
<dbReference type="EMBL" id="OZ037947">
    <property type="protein sequence ID" value="CAL1706929.1"/>
    <property type="molecule type" value="Genomic_DNA"/>
</dbReference>
<accession>A0ABP1DJT4</accession>
<evidence type="ECO:0000259" key="1">
    <source>
        <dbReference type="PROSITE" id="PS50280"/>
    </source>
</evidence>
<proteinExistence type="predicted"/>
<dbReference type="Pfam" id="PF00856">
    <property type="entry name" value="SET"/>
    <property type="match status" value="1"/>
</dbReference>
<dbReference type="InterPro" id="IPR046341">
    <property type="entry name" value="SET_dom_sf"/>
</dbReference>
<reference evidence="3" key="1">
    <citation type="submission" date="2024-04" db="EMBL/GenBank/DDBJ databases">
        <authorList>
            <person name="Shaw F."/>
            <person name="Minotto A."/>
        </authorList>
    </citation>
    <scope>NUCLEOTIDE SEQUENCE [LARGE SCALE GENOMIC DNA]</scope>
</reference>